<feature type="transmembrane region" description="Helical" evidence="7">
    <location>
        <begin position="184"/>
        <end position="205"/>
    </location>
</feature>
<keyword evidence="7" id="KW-0812">Transmembrane</keyword>
<dbReference type="InterPro" id="IPR002528">
    <property type="entry name" value="MATE_fam"/>
</dbReference>
<feature type="transmembrane region" description="Helical" evidence="7">
    <location>
        <begin position="226"/>
        <end position="248"/>
    </location>
</feature>
<proteinExistence type="inferred from homology"/>
<keyword evidence="9" id="KW-1185">Reference proteome</keyword>
<feature type="region of interest" description="Disordered" evidence="6">
    <location>
        <begin position="425"/>
        <end position="458"/>
    </location>
</feature>
<evidence type="ECO:0000256" key="6">
    <source>
        <dbReference type="SAM" id="MobiDB-lite"/>
    </source>
</evidence>
<feature type="transmembrane region" description="Helical" evidence="7">
    <location>
        <begin position="47"/>
        <end position="68"/>
    </location>
</feature>
<dbReference type="Pfam" id="PF01554">
    <property type="entry name" value="MatE"/>
    <property type="match status" value="2"/>
</dbReference>
<dbReference type="EMBL" id="CP059572">
    <property type="protein sequence ID" value="QXJ22370.1"/>
    <property type="molecule type" value="Genomic_DNA"/>
</dbReference>
<dbReference type="PANTHER" id="PTHR43298:SF2">
    <property type="entry name" value="FMN_FAD EXPORTER YEEO-RELATED"/>
    <property type="match status" value="1"/>
</dbReference>
<feature type="transmembrane region" description="Helical" evidence="7">
    <location>
        <begin position="370"/>
        <end position="394"/>
    </location>
</feature>
<dbReference type="RefSeq" id="WP_231335601.1">
    <property type="nucleotide sequence ID" value="NZ_CP059572.1"/>
</dbReference>
<keyword evidence="4" id="KW-0813">Transport</keyword>
<evidence type="ECO:0000256" key="3">
    <source>
        <dbReference type="ARBA" id="ARBA00020268"/>
    </source>
</evidence>
<reference evidence="8" key="1">
    <citation type="submission" date="2020-07" db="EMBL/GenBank/DDBJ databases">
        <authorList>
            <person name="Tarantini F.S."/>
            <person name="Hong K.W."/>
            <person name="Chan K.G."/>
        </authorList>
    </citation>
    <scope>NUCLEOTIDE SEQUENCE</scope>
    <source>
        <strain evidence="8">32-07</strain>
    </source>
</reference>
<accession>A0ABX8QUA7</accession>
<feature type="transmembrane region" description="Helical" evidence="7">
    <location>
        <begin position="130"/>
        <end position="150"/>
    </location>
</feature>
<evidence type="ECO:0000313" key="8">
    <source>
        <dbReference type="EMBL" id="QXJ22370.1"/>
    </source>
</evidence>
<dbReference type="PANTHER" id="PTHR43298">
    <property type="entry name" value="MULTIDRUG RESISTANCE PROTEIN NORM-RELATED"/>
    <property type="match status" value="1"/>
</dbReference>
<organism evidence="8 9">
    <name type="scientific">Actinomadura graeca</name>
    <dbReference type="NCBI Taxonomy" id="2750812"/>
    <lineage>
        <taxon>Bacteria</taxon>
        <taxon>Bacillati</taxon>
        <taxon>Actinomycetota</taxon>
        <taxon>Actinomycetes</taxon>
        <taxon>Streptosporangiales</taxon>
        <taxon>Thermomonosporaceae</taxon>
        <taxon>Actinomadura</taxon>
    </lineage>
</organism>
<evidence type="ECO:0000256" key="5">
    <source>
        <dbReference type="ARBA" id="ARBA00031636"/>
    </source>
</evidence>
<sequence>MADFRRQLSRLAVPMATAQLLAILVPIVIVAMLGWMDDRAIQLRSLYFPLAFLFFAVQMAFDVTGQTVTARRAGRGEHDVAATVLTVGALWLVAGIVLGGGLSLGASALGDVLGTSERYKGDFARFLREMSLANLTLAWPVICSSVLRGAGRAGPAAVIMAVSTTVEIGGLAVLGFGLDLGATALPLATALNGVVAGAYGTVALARRGLLKEWGWRPEALKFLLSAGLPVSLVNLVMFGMNFAFVMMLTPFGPDVVTGFATATTVQNLVIMPAMVLGSASAILMNRRLGAGGGARLTPVLVAALQITAIVYAVIVPVLWALRGVIGHVTVENDRVAGETAHYIAVVGPSYLALGLVLTALMALEQTGGALLSLAGAAIYVAGSVGIGALASSGADGPTPLYLTMSLMNASGILAVITALAYTRRQDGRRRRTAPDPGHQDRDPGTVPGAVAQPAVGLD</sequence>
<feature type="transmembrane region" description="Helical" evidence="7">
    <location>
        <begin position="157"/>
        <end position="178"/>
    </location>
</feature>
<evidence type="ECO:0000256" key="4">
    <source>
        <dbReference type="ARBA" id="ARBA00022448"/>
    </source>
</evidence>
<evidence type="ECO:0000256" key="2">
    <source>
        <dbReference type="ARBA" id="ARBA00010199"/>
    </source>
</evidence>
<dbReference type="InterPro" id="IPR050222">
    <property type="entry name" value="MATE_MdtK"/>
</dbReference>
<gene>
    <name evidence="8" type="ORF">AGRA3207_003360</name>
</gene>
<keyword evidence="7" id="KW-0472">Membrane</keyword>
<feature type="transmembrane region" description="Helical" evidence="7">
    <location>
        <begin position="268"/>
        <end position="284"/>
    </location>
</feature>
<evidence type="ECO:0000313" key="9">
    <source>
        <dbReference type="Proteomes" id="UP001049518"/>
    </source>
</evidence>
<name>A0ABX8QUA7_9ACTN</name>
<feature type="transmembrane region" description="Helical" evidence="7">
    <location>
        <begin position="12"/>
        <end position="35"/>
    </location>
</feature>
<comment type="function">
    <text evidence="1">Multidrug efflux pump.</text>
</comment>
<feature type="transmembrane region" description="Helical" evidence="7">
    <location>
        <begin position="296"/>
        <end position="321"/>
    </location>
</feature>
<feature type="transmembrane region" description="Helical" evidence="7">
    <location>
        <begin position="341"/>
        <end position="363"/>
    </location>
</feature>
<comment type="similarity">
    <text evidence="2">Belongs to the multi antimicrobial extrusion (MATE) (TC 2.A.66.1) family.</text>
</comment>
<evidence type="ECO:0000256" key="1">
    <source>
        <dbReference type="ARBA" id="ARBA00003408"/>
    </source>
</evidence>
<dbReference type="Proteomes" id="UP001049518">
    <property type="component" value="Chromosome"/>
</dbReference>
<evidence type="ECO:0000256" key="7">
    <source>
        <dbReference type="SAM" id="Phobius"/>
    </source>
</evidence>
<feature type="transmembrane region" description="Helical" evidence="7">
    <location>
        <begin position="400"/>
        <end position="421"/>
    </location>
</feature>
<protein>
    <recommendedName>
        <fullName evidence="3">Probable multidrug resistance protein NorM</fullName>
    </recommendedName>
    <alternativeName>
        <fullName evidence="5">Multidrug-efflux transporter</fullName>
    </alternativeName>
</protein>
<keyword evidence="7" id="KW-1133">Transmembrane helix</keyword>
<feature type="transmembrane region" description="Helical" evidence="7">
    <location>
        <begin position="80"/>
        <end position="110"/>
    </location>
</feature>